<feature type="chain" id="PRO_5042822992" evidence="2">
    <location>
        <begin position="20"/>
        <end position="66"/>
    </location>
</feature>
<feature type="signal peptide" evidence="2">
    <location>
        <begin position="1"/>
        <end position="19"/>
    </location>
</feature>
<name>A0AAN9D381_9TELE</name>
<proteinExistence type="predicted"/>
<organism evidence="3 4">
    <name type="scientific">Phoxinus phoxinus</name>
    <name type="common">Eurasian minnow</name>
    <dbReference type="NCBI Taxonomy" id="58324"/>
    <lineage>
        <taxon>Eukaryota</taxon>
        <taxon>Metazoa</taxon>
        <taxon>Chordata</taxon>
        <taxon>Craniata</taxon>
        <taxon>Vertebrata</taxon>
        <taxon>Euteleostomi</taxon>
        <taxon>Actinopterygii</taxon>
        <taxon>Neopterygii</taxon>
        <taxon>Teleostei</taxon>
        <taxon>Ostariophysi</taxon>
        <taxon>Cypriniformes</taxon>
        <taxon>Leuciscidae</taxon>
        <taxon>Phoxininae</taxon>
        <taxon>Phoxinus</taxon>
    </lineage>
</organism>
<evidence type="ECO:0000313" key="3">
    <source>
        <dbReference type="EMBL" id="KAK7153018.1"/>
    </source>
</evidence>
<protein>
    <submittedName>
        <fullName evidence="3">Uncharacterized protein</fullName>
    </submittedName>
</protein>
<dbReference type="EMBL" id="JAYKXH010000011">
    <property type="protein sequence ID" value="KAK7153018.1"/>
    <property type="molecule type" value="Genomic_DNA"/>
</dbReference>
<comment type="caution">
    <text evidence="3">The sequence shown here is derived from an EMBL/GenBank/DDBJ whole genome shotgun (WGS) entry which is preliminary data.</text>
</comment>
<keyword evidence="1" id="KW-1133">Transmembrane helix</keyword>
<dbReference type="Proteomes" id="UP001364617">
    <property type="component" value="Unassembled WGS sequence"/>
</dbReference>
<feature type="transmembrane region" description="Helical" evidence="1">
    <location>
        <begin position="43"/>
        <end position="62"/>
    </location>
</feature>
<keyword evidence="2" id="KW-0732">Signal</keyword>
<keyword evidence="1" id="KW-0472">Membrane</keyword>
<keyword evidence="1" id="KW-0812">Transmembrane</keyword>
<keyword evidence="4" id="KW-1185">Reference proteome</keyword>
<evidence type="ECO:0000313" key="4">
    <source>
        <dbReference type="Proteomes" id="UP001364617"/>
    </source>
</evidence>
<gene>
    <name evidence="3" type="ORF">R3I93_011056</name>
</gene>
<evidence type="ECO:0000256" key="1">
    <source>
        <dbReference type="SAM" id="Phobius"/>
    </source>
</evidence>
<accession>A0AAN9D381</accession>
<sequence length="66" mass="6893">MNKILILCLGILIINLSFSTQLVSTSNTTSKPDGNPATASAAGLGPWPTVLCLLIPSILAFIHSRS</sequence>
<dbReference type="AlphaFoldDB" id="A0AAN9D381"/>
<evidence type="ECO:0000256" key="2">
    <source>
        <dbReference type="SAM" id="SignalP"/>
    </source>
</evidence>
<reference evidence="3 4" key="1">
    <citation type="submission" date="2024-02" db="EMBL/GenBank/DDBJ databases">
        <title>Chromosome-level genome assembly of the Eurasian Minnow (Phoxinus phoxinus).</title>
        <authorList>
            <person name="Oriowo T.O."/>
            <person name="Martin S."/>
            <person name="Stange M."/>
            <person name="Chrysostomakis Y."/>
            <person name="Brown T."/>
            <person name="Winkler S."/>
            <person name="Kukowka S."/>
            <person name="Myers E.W."/>
            <person name="Bohne A."/>
        </authorList>
    </citation>
    <scope>NUCLEOTIDE SEQUENCE [LARGE SCALE GENOMIC DNA]</scope>
    <source>
        <strain evidence="3">ZFMK-TIS-60720</strain>
        <tissue evidence="3">Whole Organism</tissue>
    </source>
</reference>